<evidence type="ECO:0000313" key="1">
    <source>
        <dbReference type="EMBL" id="UMM20418.1"/>
    </source>
</evidence>
<proteinExistence type="predicted"/>
<dbReference type="EMBL" id="CP092621">
    <property type="protein sequence ID" value="UMM20418.1"/>
    <property type="molecule type" value="Genomic_DNA"/>
</dbReference>
<gene>
    <name evidence="1" type="ORF">L5515_015698</name>
</gene>
<reference evidence="1 2" key="1">
    <citation type="submission" date="2022-04" db="EMBL/GenBank/DDBJ databases">
        <title>Chromosome-level reference genomes for two strains of Caenorhabditis briggsae: an improved platform for comparative genomics.</title>
        <authorList>
            <person name="Stevens L."/>
            <person name="Andersen E."/>
        </authorList>
    </citation>
    <scope>NUCLEOTIDE SEQUENCE [LARGE SCALE GENOMIC DNA]</scope>
    <source>
        <strain evidence="1">VX34</strain>
        <tissue evidence="1">Whole-organism</tissue>
    </source>
</reference>
<keyword evidence="2" id="KW-1185">Reference proteome</keyword>
<protein>
    <submittedName>
        <fullName evidence="1">Uncharacterized protein</fullName>
    </submittedName>
</protein>
<accession>A0AAE9EHZ5</accession>
<evidence type="ECO:0000313" key="2">
    <source>
        <dbReference type="Proteomes" id="UP000829354"/>
    </source>
</evidence>
<dbReference type="AlphaFoldDB" id="A0AAE9EHZ5"/>
<organism evidence="1 2">
    <name type="scientific">Caenorhabditis briggsae</name>
    <dbReference type="NCBI Taxonomy" id="6238"/>
    <lineage>
        <taxon>Eukaryota</taxon>
        <taxon>Metazoa</taxon>
        <taxon>Ecdysozoa</taxon>
        <taxon>Nematoda</taxon>
        <taxon>Chromadorea</taxon>
        <taxon>Rhabditida</taxon>
        <taxon>Rhabditina</taxon>
        <taxon>Rhabditomorpha</taxon>
        <taxon>Rhabditoidea</taxon>
        <taxon>Rhabditidae</taxon>
        <taxon>Peloderinae</taxon>
        <taxon>Caenorhabditis</taxon>
    </lineage>
</organism>
<name>A0AAE9EHZ5_CAEBR</name>
<dbReference type="Proteomes" id="UP000829354">
    <property type="component" value="Chromosome II"/>
</dbReference>
<sequence length="329" mass="37693">MLWKVSGPEKRDFWGLKALKMFKTLKNRHFSIFRTPIATADCLMDRPCHLKHVCWKFSDSMNEIWVDGVLGVSFAANQTSETGETTTKVHYTVGAQNPEPAEKKTVYYSIELPELARWHLAWLTDSNVSIDSATIDMEFDQKYLVEKRKFKCKQVNITVTANYPTAHGWLLHMDRTVESLIYRGNGIMDANKFLQLPFASRLHKLMILYESTFDDRLLVQLNAQHLQLSSDFVTDVGINKLLHRWNDLNYPIRSEFIIYVQIENTADVVKKLNVIGTKDRDSGVMEYLIAMTNPTTRMRVITRPSSVVCTIFAIDNSQAPPPLATPTIS</sequence>